<proteinExistence type="predicted"/>
<comment type="caution">
    <text evidence="2">The sequence shown here is derived from an EMBL/GenBank/DDBJ whole genome shotgun (WGS) entry which is preliminary data.</text>
</comment>
<name>A0ABS8Y9A2_DATST</name>
<evidence type="ECO:0000256" key="1">
    <source>
        <dbReference type="SAM" id="Phobius"/>
    </source>
</evidence>
<gene>
    <name evidence="2" type="ORF">HAX54_040651</name>
</gene>
<evidence type="ECO:0000313" key="2">
    <source>
        <dbReference type="EMBL" id="MCE5167168.1"/>
    </source>
</evidence>
<keyword evidence="1" id="KW-0812">Transmembrane</keyword>
<reference evidence="2 3" key="1">
    <citation type="journal article" date="2021" name="BMC Genomics">
        <title>Datura genome reveals duplications of psychoactive alkaloid biosynthetic genes and high mutation rate following tissue culture.</title>
        <authorList>
            <person name="Rajewski A."/>
            <person name="Carter-House D."/>
            <person name="Stajich J."/>
            <person name="Litt A."/>
        </authorList>
    </citation>
    <scope>NUCLEOTIDE SEQUENCE [LARGE SCALE GENOMIC DNA]</scope>
    <source>
        <strain evidence="2">AR-01</strain>
    </source>
</reference>
<keyword evidence="3" id="KW-1185">Reference proteome</keyword>
<keyword evidence="1" id="KW-1133">Transmembrane helix</keyword>
<keyword evidence="1" id="KW-0472">Membrane</keyword>
<feature type="transmembrane region" description="Helical" evidence="1">
    <location>
        <begin position="72"/>
        <end position="98"/>
    </location>
</feature>
<dbReference type="EMBL" id="JACEIK010057748">
    <property type="protein sequence ID" value="MCE5167168.1"/>
    <property type="molecule type" value="Genomic_DNA"/>
</dbReference>
<dbReference type="Proteomes" id="UP000823775">
    <property type="component" value="Unassembled WGS sequence"/>
</dbReference>
<protein>
    <submittedName>
        <fullName evidence="2">Uncharacterized protein</fullName>
    </submittedName>
</protein>
<organism evidence="2 3">
    <name type="scientific">Datura stramonium</name>
    <name type="common">Jimsonweed</name>
    <name type="synonym">Common thornapple</name>
    <dbReference type="NCBI Taxonomy" id="4076"/>
    <lineage>
        <taxon>Eukaryota</taxon>
        <taxon>Viridiplantae</taxon>
        <taxon>Streptophyta</taxon>
        <taxon>Embryophyta</taxon>
        <taxon>Tracheophyta</taxon>
        <taxon>Spermatophyta</taxon>
        <taxon>Magnoliopsida</taxon>
        <taxon>eudicotyledons</taxon>
        <taxon>Gunneridae</taxon>
        <taxon>Pentapetalae</taxon>
        <taxon>asterids</taxon>
        <taxon>lamiids</taxon>
        <taxon>Solanales</taxon>
        <taxon>Solanaceae</taxon>
        <taxon>Solanoideae</taxon>
        <taxon>Datureae</taxon>
        <taxon>Datura</taxon>
    </lineage>
</organism>
<sequence length="131" mass="13797">MEPKTVTQGNYPTAYARCRPACAPARACVNHLARPDLAPTACPSRQILGHALPSRPAASACRYATADMPTAIFFVHAISVLPRAISLLSLCLALITIFHSFSQALTPALDPTMALATSYCATADTALPMPS</sequence>
<evidence type="ECO:0000313" key="3">
    <source>
        <dbReference type="Proteomes" id="UP000823775"/>
    </source>
</evidence>
<accession>A0ABS8Y9A2</accession>